<reference evidence="2 3" key="1">
    <citation type="submission" date="2018-06" db="EMBL/GenBank/DDBJ databases">
        <authorList>
            <consortium name="Pathogen Informatics"/>
            <person name="Doyle S."/>
        </authorList>
    </citation>
    <scope>NUCLEOTIDE SEQUENCE [LARGE SCALE GENOMIC DNA]</scope>
    <source>
        <strain evidence="2 3">NCTC9836</strain>
    </source>
</reference>
<accession>A0A381J549</accession>
<dbReference type="EMBL" id="UFWZ01000001">
    <property type="protein sequence ID" value="SUY45735.1"/>
    <property type="molecule type" value="Genomic_DNA"/>
</dbReference>
<gene>
    <name evidence="2" type="ORF">NCTC9836_00420</name>
</gene>
<dbReference type="AlphaFoldDB" id="A0A381J549"/>
<protein>
    <submittedName>
        <fullName evidence="2">Putative zinc finger/helix-turn-helix protein, YgiT family</fullName>
    </submittedName>
</protein>
<sequence>MNKDYLINTVEIDCPICNKAHSLEKRKRLTQCLVKGEIVDYEEVYYLCQLTDGEENEFVPAGIMDENLLRARDAYRTYKGLLTSNEIAKIRGFYGISQSDFSAMLGWGDVTVTRYESKTIQDETYNNIMRMAFENPMFALESLDKHKDRFEVEKYKRIRNSITHKVEEFGNSYLKKQEINVLYVSYQEESEYNGYKQLDIRKLASVIGYFASFVNNLYKVKLMKLLWYADTLFFRRHGRSMTGLVYTHMPYGALPIAFDEIIHLPTVKVVEEAIYEDISYKIIPNEEVNVSNFSLEELSVLETVATTFKNYRAREIVDYMHKEKAYTDTEAYQIIPYSLAKELRELR</sequence>
<dbReference type="InterPro" id="IPR025272">
    <property type="entry name" value="SocA_Panacea"/>
</dbReference>
<dbReference type="InterPro" id="IPR010982">
    <property type="entry name" value="Lambda_DNA-bd_dom_sf"/>
</dbReference>
<dbReference type="GO" id="GO:0003677">
    <property type="term" value="F:DNA binding"/>
    <property type="evidence" value="ECO:0007669"/>
    <property type="project" value="InterPro"/>
</dbReference>
<dbReference type="RefSeq" id="WP_115640250.1">
    <property type="nucleotide sequence ID" value="NZ_UFWZ01000001.1"/>
</dbReference>
<dbReference type="Gene3D" id="1.10.260.40">
    <property type="entry name" value="lambda repressor-like DNA-binding domains"/>
    <property type="match status" value="1"/>
</dbReference>
<feature type="domain" description="Antitoxin SocA-like Panacea" evidence="1">
    <location>
        <begin position="222"/>
        <end position="324"/>
    </location>
</feature>
<organism evidence="2 3">
    <name type="scientific">Clostridium putrefaciens</name>
    <dbReference type="NCBI Taxonomy" id="99675"/>
    <lineage>
        <taxon>Bacteria</taxon>
        <taxon>Bacillati</taxon>
        <taxon>Bacillota</taxon>
        <taxon>Clostridia</taxon>
        <taxon>Eubacteriales</taxon>
        <taxon>Clostridiaceae</taxon>
        <taxon>Clostridium</taxon>
    </lineage>
</organism>
<keyword evidence="3" id="KW-1185">Reference proteome</keyword>
<evidence type="ECO:0000313" key="3">
    <source>
        <dbReference type="Proteomes" id="UP000254664"/>
    </source>
</evidence>
<evidence type="ECO:0000313" key="2">
    <source>
        <dbReference type="EMBL" id="SUY45735.1"/>
    </source>
</evidence>
<name>A0A381J549_9CLOT</name>
<dbReference type="NCBIfam" id="TIGR03830">
    <property type="entry name" value="CxxCG_CxxCG_HTH"/>
    <property type="match status" value="1"/>
</dbReference>
<dbReference type="OrthoDB" id="3213544at2"/>
<dbReference type="InterPro" id="IPR022452">
    <property type="entry name" value="MqsA"/>
</dbReference>
<proteinExistence type="predicted"/>
<dbReference type="Proteomes" id="UP000254664">
    <property type="component" value="Unassembled WGS sequence"/>
</dbReference>
<evidence type="ECO:0000259" key="1">
    <source>
        <dbReference type="Pfam" id="PF13274"/>
    </source>
</evidence>
<dbReference type="Pfam" id="PF13274">
    <property type="entry name" value="SocA_Panacea"/>
    <property type="match status" value="1"/>
</dbReference>